<keyword evidence="9" id="KW-1185">Reference proteome</keyword>
<keyword evidence="5 6" id="KW-0472">Membrane</keyword>
<dbReference type="Proteomes" id="UP000194903">
    <property type="component" value="Unassembled WGS sequence"/>
</dbReference>
<dbReference type="Pfam" id="PF11728">
    <property type="entry name" value="ArAE_1_C"/>
    <property type="match status" value="1"/>
</dbReference>
<dbReference type="PANTHER" id="PTHR40064">
    <property type="entry name" value="MEMBRANE PROTEIN-RELATED"/>
    <property type="match status" value="1"/>
</dbReference>
<feature type="transmembrane region" description="Helical" evidence="6">
    <location>
        <begin position="139"/>
        <end position="156"/>
    </location>
</feature>
<keyword evidence="2" id="KW-1003">Cell membrane</keyword>
<evidence type="ECO:0000313" key="8">
    <source>
        <dbReference type="EMBL" id="OUM21375.1"/>
    </source>
</evidence>
<dbReference type="GO" id="GO:0005886">
    <property type="term" value="C:plasma membrane"/>
    <property type="evidence" value="ECO:0007669"/>
    <property type="project" value="UniProtKB-SubCell"/>
</dbReference>
<organism evidence="8 9">
    <name type="scientific">Butyricicoccus porcorum</name>
    <dbReference type="NCBI Taxonomy" id="1945634"/>
    <lineage>
        <taxon>Bacteria</taxon>
        <taxon>Bacillati</taxon>
        <taxon>Bacillota</taxon>
        <taxon>Clostridia</taxon>
        <taxon>Eubacteriales</taxon>
        <taxon>Butyricicoccaceae</taxon>
        <taxon>Butyricicoccus</taxon>
    </lineage>
</organism>
<dbReference type="InterPro" id="IPR038323">
    <property type="entry name" value="ArAE_1_C_sf"/>
</dbReference>
<name>A0A252F6H5_9FIRM</name>
<comment type="subcellular location">
    <subcellularLocation>
        <location evidence="1">Cell membrane</location>
        <topology evidence="1">Multi-pass membrane protein</topology>
    </subcellularLocation>
</comment>
<dbReference type="InterPro" id="IPR021062">
    <property type="entry name" value="ArAE_1_C"/>
</dbReference>
<dbReference type="Pfam" id="PF06081">
    <property type="entry name" value="ArAE_1"/>
    <property type="match status" value="1"/>
</dbReference>
<evidence type="ECO:0000256" key="6">
    <source>
        <dbReference type="SAM" id="Phobius"/>
    </source>
</evidence>
<comment type="caution">
    <text evidence="8">The sequence shown here is derived from an EMBL/GenBank/DDBJ whole genome shotgun (WGS) entry which is preliminary data.</text>
</comment>
<accession>A0A252F6H5</accession>
<evidence type="ECO:0000313" key="9">
    <source>
        <dbReference type="Proteomes" id="UP000194903"/>
    </source>
</evidence>
<evidence type="ECO:0000256" key="1">
    <source>
        <dbReference type="ARBA" id="ARBA00004651"/>
    </source>
</evidence>
<dbReference type="PANTHER" id="PTHR40064:SF1">
    <property type="entry name" value="MEMBRANE PROTEIN"/>
    <property type="match status" value="1"/>
</dbReference>
<dbReference type="EMBL" id="NHOC01000002">
    <property type="protein sequence ID" value="OUM21375.1"/>
    <property type="molecule type" value="Genomic_DNA"/>
</dbReference>
<evidence type="ECO:0000256" key="5">
    <source>
        <dbReference type="ARBA" id="ARBA00023136"/>
    </source>
</evidence>
<dbReference type="InterPro" id="IPR010343">
    <property type="entry name" value="ArAE_1"/>
</dbReference>
<feature type="domain" description="Putative aromatic acid exporter C-terminal" evidence="7">
    <location>
        <begin position="163"/>
        <end position="325"/>
    </location>
</feature>
<feature type="transmembrane region" description="Helical" evidence="6">
    <location>
        <begin position="21"/>
        <end position="41"/>
    </location>
</feature>
<evidence type="ECO:0000256" key="3">
    <source>
        <dbReference type="ARBA" id="ARBA00022692"/>
    </source>
</evidence>
<dbReference type="InterPro" id="IPR052984">
    <property type="entry name" value="UPF0421"/>
</dbReference>
<keyword evidence="4 6" id="KW-1133">Transmembrane helix</keyword>
<protein>
    <recommendedName>
        <fullName evidence="7">Putative aromatic acid exporter C-terminal domain-containing protein</fullName>
    </recommendedName>
</protein>
<feature type="transmembrane region" description="Helical" evidence="6">
    <location>
        <begin position="91"/>
        <end position="108"/>
    </location>
</feature>
<gene>
    <name evidence="8" type="ORF">CBW42_02040</name>
</gene>
<feature type="transmembrane region" description="Helical" evidence="6">
    <location>
        <begin position="61"/>
        <end position="84"/>
    </location>
</feature>
<dbReference type="AlphaFoldDB" id="A0A252F6H5"/>
<dbReference type="Gene3D" id="1.20.120.940">
    <property type="entry name" value="Putative aromatic acid exporter, C-terminal domain"/>
    <property type="match status" value="1"/>
</dbReference>
<evidence type="ECO:0000256" key="4">
    <source>
        <dbReference type="ARBA" id="ARBA00022989"/>
    </source>
</evidence>
<reference evidence="8 9" key="1">
    <citation type="submission" date="2017-05" db="EMBL/GenBank/DDBJ databases">
        <title>Butyricicoccus porcorum sp. nov. a butyrate-producing bacterium from the swine intestinal tract.</title>
        <authorList>
            <person name="Trachsel J."/>
            <person name="Humphrey S."/>
            <person name="Allen H.K."/>
        </authorList>
    </citation>
    <scope>NUCLEOTIDE SEQUENCE [LARGE SCALE GENOMIC DNA]</scope>
    <source>
        <strain evidence="8">BB10</strain>
    </source>
</reference>
<evidence type="ECO:0000256" key="2">
    <source>
        <dbReference type="ARBA" id="ARBA00022475"/>
    </source>
</evidence>
<evidence type="ECO:0000259" key="7">
    <source>
        <dbReference type="Pfam" id="PF11728"/>
    </source>
</evidence>
<sequence>MEKGRGMTGWDWEIWRKNSVRALKIAIGSCMAIFIAELLQLDYAISAGTIALLSIVTTKWATVRLASARLLSFGFAVVAARTVVYYMESTWLAFGVYVFVVVIISYMLKWDQSISVNVVAGAHLVMAEEFTGAAVINEFQLVCIGICIAIVLNLLFPDQKKTIIRSMRETEQMLQDIMEGLADYLHGREMDRSVWEEITELEDKLERAVARAYEYQDNTWASHPAYYIRYFEMRARQCSLLHNLHEEMRRIRCMPRQAEIVSGYLLYLRQYVVEINATDAQMEQLTQIFQQMQYQPLPKDRQEFENRAILYHILMDIEEFLLLKKRFVETLDEKQKKIYWNTSGR</sequence>
<proteinExistence type="predicted"/>
<keyword evidence="3 6" id="KW-0812">Transmembrane</keyword>